<dbReference type="EMBL" id="CAJVQC010004370">
    <property type="protein sequence ID" value="CAG8539674.1"/>
    <property type="molecule type" value="Genomic_DNA"/>
</dbReference>
<evidence type="ECO:0000313" key="1">
    <source>
        <dbReference type="EMBL" id="CAG8539674.1"/>
    </source>
</evidence>
<name>A0ACA9LML3_9GLOM</name>
<protein>
    <submittedName>
        <fullName evidence="1">22044_t:CDS:1</fullName>
    </submittedName>
</protein>
<evidence type="ECO:0000313" key="2">
    <source>
        <dbReference type="Proteomes" id="UP000789920"/>
    </source>
</evidence>
<reference evidence="1" key="1">
    <citation type="submission" date="2021-06" db="EMBL/GenBank/DDBJ databases">
        <authorList>
            <person name="Kallberg Y."/>
            <person name="Tangrot J."/>
            <person name="Rosling A."/>
        </authorList>
    </citation>
    <scope>NUCLEOTIDE SEQUENCE</scope>
    <source>
        <strain evidence="1">MA461A</strain>
    </source>
</reference>
<feature type="non-terminal residue" evidence="1">
    <location>
        <position position="445"/>
    </location>
</feature>
<proteinExistence type="predicted"/>
<dbReference type="Proteomes" id="UP000789920">
    <property type="component" value="Unassembled WGS sequence"/>
</dbReference>
<sequence length="445" mass="51342">MWQEVEFLVTKYRLDATIVRCILKKKFLSHSLFSKDLYVEIQRYRPSNNEDETNILTNLFWISPEQILLWYEFGESIGHNNTAGTNRYNMPLSLFVAQDDNMQSPFTLGIQSMSFIKSQNACIKRVLESSNTSLCTPSSTNIVTIFPTIESLVKRYLRPNVSHFLIEQMKESLYYMASHSTVEEVKLLIICESSQSKDMKGELDAVNLSAKYLLDRLERNTIEEIWKLSRVTSSKINHFVFLLSNSSYSCTCLLQQKKGLRWIPRDQRLGIAKEGIYFGQRFGNVITNIDTAPKNIEGRFVWLQPFNNNETGETTNEGYINKILFYEKVWGLARTAINKYMLHCDHEFVCLIEEYLSRIHIREDELIGEQETSTHTSFNRHTIEDIPLANLRKVTVKGRPKAASHKNAAKITLQDTGNKKKHGQYTCGFCKELGHNVATCPNKVE</sequence>
<comment type="caution">
    <text evidence="1">The sequence shown here is derived from an EMBL/GenBank/DDBJ whole genome shotgun (WGS) entry which is preliminary data.</text>
</comment>
<gene>
    <name evidence="1" type="ORF">RPERSI_LOCUS3497</name>
</gene>
<accession>A0ACA9LML3</accession>
<keyword evidence="2" id="KW-1185">Reference proteome</keyword>
<organism evidence="1 2">
    <name type="scientific">Racocetra persica</name>
    <dbReference type="NCBI Taxonomy" id="160502"/>
    <lineage>
        <taxon>Eukaryota</taxon>
        <taxon>Fungi</taxon>
        <taxon>Fungi incertae sedis</taxon>
        <taxon>Mucoromycota</taxon>
        <taxon>Glomeromycotina</taxon>
        <taxon>Glomeromycetes</taxon>
        <taxon>Diversisporales</taxon>
        <taxon>Gigasporaceae</taxon>
        <taxon>Racocetra</taxon>
    </lineage>
</organism>